<dbReference type="Pfam" id="PF00248">
    <property type="entry name" value="Aldo_ket_red"/>
    <property type="match status" value="1"/>
</dbReference>
<dbReference type="AlphaFoldDB" id="A0AAD7BEY4"/>
<sequence>MQLQDPSMSANEFKCPTRQLGRTGPAVSALGFGTMGIGAFYGQTDKDEAFRTLSRAADLGITMWDTADIYGNTEEVLGEWFTQTNRRSEIFLATKFGALDLRENSPTFGKACSDPAYIVHALNRSLARLCTDYVDLYYQHRVDPQVPIEIVLETLRPYVEEGKIRWLGLSECSVETLRRAKAVPGVGERVVAVQMEYSLFDLEIEGPGGVLETARELGVAVVAYSPLGRGLLTGKYRSREDFDEGDYRRTLPRFSEENFAKNLALVDHLQKIAEAHDGATSAQVTLAWILAEHPDMFPIPGTRSVARLEENARGAEIALSPEDVKNIRAWAGAADIKGARKRPEHMSDGQCVGLEEWQRE</sequence>
<accession>A0AAD7BEY4</accession>
<evidence type="ECO:0000259" key="2">
    <source>
        <dbReference type="Pfam" id="PF00248"/>
    </source>
</evidence>
<evidence type="ECO:0000256" key="1">
    <source>
        <dbReference type="ARBA" id="ARBA00023002"/>
    </source>
</evidence>
<protein>
    <submittedName>
        <fullName evidence="3">Aldo/keto reductase</fullName>
    </submittedName>
</protein>
<dbReference type="GO" id="GO:0016491">
    <property type="term" value="F:oxidoreductase activity"/>
    <property type="evidence" value="ECO:0007669"/>
    <property type="project" value="UniProtKB-KW"/>
</dbReference>
<keyword evidence="1" id="KW-0560">Oxidoreductase</keyword>
<dbReference type="PANTHER" id="PTHR43625:SF40">
    <property type="entry name" value="ALDO-KETO REDUCTASE YAKC [NADP(+)]"/>
    <property type="match status" value="1"/>
</dbReference>
<reference evidence="3" key="1">
    <citation type="submission" date="2023-03" db="EMBL/GenBank/DDBJ databases">
        <title>Massive genome expansion in bonnet fungi (Mycena s.s.) driven by repeated elements and novel gene families across ecological guilds.</title>
        <authorList>
            <consortium name="Lawrence Berkeley National Laboratory"/>
            <person name="Harder C.B."/>
            <person name="Miyauchi S."/>
            <person name="Viragh M."/>
            <person name="Kuo A."/>
            <person name="Thoen E."/>
            <person name="Andreopoulos B."/>
            <person name="Lu D."/>
            <person name="Skrede I."/>
            <person name="Drula E."/>
            <person name="Henrissat B."/>
            <person name="Morin E."/>
            <person name="Kohler A."/>
            <person name="Barry K."/>
            <person name="LaButti K."/>
            <person name="Morin E."/>
            <person name="Salamov A."/>
            <person name="Lipzen A."/>
            <person name="Mereny Z."/>
            <person name="Hegedus B."/>
            <person name="Baldrian P."/>
            <person name="Stursova M."/>
            <person name="Weitz H."/>
            <person name="Taylor A."/>
            <person name="Grigoriev I.V."/>
            <person name="Nagy L.G."/>
            <person name="Martin F."/>
            <person name="Kauserud H."/>
        </authorList>
    </citation>
    <scope>NUCLEOTIDE SEQUENCE</scope>
    <source>
        <strain evidence="3">9284</strain>
    </source>
</reference>
<dbReference type="Proteomes" id="UP001221142">
    <property type="component" value="Unassembled WGS sequence"/>
</dbReference>
<dbReference type="PANTHER" id="PTHR43625">
    <property type="entry name" value="AFLATOXIN B1 ALDEHYDE REDUCTASE"/>
    <property type="match status" value="1"/>
</dbReference>
<dbReference type="EMBL" id="JARKIF010000018">
    <property type="protein sequence ID" value="KAJ7619322.1"/>
    <property type="molecule type" value="Genomic_DNA"/>
</dbReference>
<gene>
    <name evidence="3" type="ORF">FB45DRAFT_930452</name>
</gene>
<keyword evidence="4" id="KW-1185">Reference proteome</keyword>
<comment type="caution">
    <text evidence="3">The sequence shown here is derived from an EMBL/GenBank/DDBJ whole genome shotgun (WGS) entry which is preliminary data.</text>
</comment>
<organism evidence="3 4">
    <name type="scientific">Roridomyces roridus</name>
    <dbReference type="NCBI Taxonomy" id="1738132"/>
    <lineage>
        <taxon>Eukaryota</taxon>
        <taxon>Fungi</taxon>
        <taxon>Dikarya</taxon>
        <taxon>Basidiomycota</taxon>
        <taxon>Agaricomycotina</taxon>
        <taxon>Agaricomycetes</taxon>
        <taxon>Agaricomycetidae</taxon>
        <taxon>Agaricales</taxon>
        <taxon>Marasmiineae</taxon>
        <taxon>Mycenaceae</taxon>
        <taxon>Roridomyces</taxon>
    </lineage>
</organism>
<dbReference type="Gene3D" id="3.20.20.100">
    <property type="entry name" value="NADP-dependent oxidoreductase domain"/>
    <property type="match status" value="1"/>
</dbReference>
<feature type="domain" description="NADP-dependent oxidoreductase" evidence="2">
    <location>
        <begin position="30"/>
        <end position="329"/>
    </location>
</feature>
<dbReference type="InterPro" id="IPR050791">
    <property type="entry name" value="Aldo-Keto_reductase"/>
</dbReference>
<dbReference type="GO" id="GO:0005737">
    <property type="term" value="C:cytoplasm"/>
    <property type="evidence" value="ECO:0007669"/>
    <property type="project" value="TreeGrafter"/>
</dbReference>
<evidence type="ECO:0000313" key="4">
    <source>
        <dbReference type="Proteomes" id="UP001221142"/>
    </source>
</evidence>
<evidence type="ECO:0000313" key="3">
    <source>
        <dbReference type="EMBL" id="KAJ7619322.1"/>
    </source>
</evidence>
<dbReference type="InterPro" id="IPR036812">
    <property type="entry name" value="NAD(P)_OxRdtase_dom_sf"/>
</dbReference>
<dbReference type="SUPFAM" id="SSF51430">
    <property type="entry name" value="NAD(P)-linked oxidoreductase"/>
    <property type="match status" value="1"/>
</dbReference>
<proteinExistence type="predicted"/>
<dbReference type="InterPro" id="IPR023210">
    <property type="entry name" value="NADP_OxRdtase_dom"/>
</dbReference>
<name>A0AAD7BEY4_9AGAR</name>